<comment type="similarity">
    <text evidence="3 9">Belongs to the acetyltransferase family. EctA subfamily.</text>
</comment>
<feature type="domain" description="N-acetyltransferase" evidence="10">
    <location>
        <begin position="11"/>
        <end position="151"/>
    </location>
</feature>
<dbReference type="GO" id="GO:0033816">
    <property type="term" value="F:diaminobutyrate acetyltransferase activity"/>
    <property type="evidence" value="ECO:0007669"/>
    <property type="project" value="UniProtKB-EC"/>
</dbReference>
<keyword evidence="6 9" id="KW-0808">Transferase</keyword>
<evidence type="ECO:0000256" key="8">
    <source>
        <dbReference type="ARBA" id="ARBA00048924"/>
    </source>
</evidence>
<dbReference type="Pfam" id="PF00583">
    <property type="entry name" value="Acetyltransf_1"/>
    <property type="match status" value="1"/>
</dbReference>
<comment type="pathway">
    <text evidence="2 9">Amine and polyamine biosynthesis; ectoine biosynthesis; L-ectoine from L-aspartate 4-semialdehyde: step 2/3.</text>
</comment>
<evidence type="ECO:0000313" key="12">
    <source>
        <dbReference type="Proteomes" id="UP000318521"/>
    </source>
</evidence>
<protein>
    <recommendedName>
        <fullName evidence="5 9">L-2,4-diaminobutyric acid acetyltransferase</fullName>
        <shortName evidence="9">DABA acetyltransferase</shortName>
        <ecNumber evidence="4 9">2.3.1.178</ecNumber>
    </recommendedName>
</protein>
<evidence type="ECO:0000256" key="9">
    <source>
        <dbReference type="RuleBase" id="RU365045"/>
    </source>
</evidence>
<evidence type="ECO:0000256" key="3">
    <source>
        <dbReference type="ARBA" id="ARBA00010712"/>
    </source>
</evidence>
<organism evidence="11 12">
    <name type="scientific">Alkalicoccobacillus porphyridii</name>
    <dbReference type="NCBI Taxonomy" id="2597270"/>
    <lineage>
        <taxon>Bacteria</taxon>
        <taxon>Bacillati</taxon>
        <taxon>Bacillota</taxon>
        <taxon>Bacilli</taxon>
        <taxon>Bacillales</taxon>
        <taxon>Bacillaceae</taxon>
        <taxon>Alkalicoccobacillus</taxon>
    </lineage>
</organism>
<reference evidence="11 12" key="1">
    <citation type="submission" date="2019-07" db="EMBL/GenBank/DDBJ databases">
        <authorList>
            <person name="Park Y.J."/>
            <person name="Jeong S.E."/>
            <person name="Jung H.S."/>
        </authorList>
    </citation>
    <scope>NUCLEOTIDE SEQUENCE [LARGE SCALE GENOMIC DNA]</scope>
    <source>
        <strain evidence="12">P16(2019)</strain>
    </source>
</reference>
<dbReference type="EC" id="2.3.1.178" evidence="4 9"/>
<comment type="catalytic activity">
    <reaction evidence="8 9">
        <text>L-2,4-diaminobutanoate + acetyl-CoA = (2S)-4-acetamido-2-aminobutanoate + CoA + H(+)</text>
        <dbReference type="Rhea" id="RHEA:16901"/>
        <dbReference type="ChEBI" id="CHEBI:15378"/>
        <dbReference type="ChEBI" id="CHEBI:57287"/>
        <dbReference type="ChEBI" id="CHEBI:57288"/>
        <dbReference type="ChEBI" id="CHEBI:58761"/>
        <dbReference type="ChEBI" id="CHEBI:58929"/>
        <dbReference type="EC" id="2.3.1.178"/>
    </reaction>
</comment>
<accession>A0A553ZUU3</accession>
<dbReference type="PANTHER" id="PTHR43072:SF23">
    <property type="entry name" value="UPF0039 PROTEIN C11D3.02C"/>
    <property type="match status" value="1"/>
</dbReference>
<dbReference type="InterPro" id="IPR016181">
    <property type="entry name" value="Acyl_CoA_acyltransferase"/>
</dbReference>
<dbReference type="InterPro" id="IPR000182">
    <property type="entry name" value="GNAT_dom"/>
</dbReference>
<dbReference type="SUPFAM" id="SSF55729">
    <property type="entry name" value="Acyl-CoA N-acyltransferases (Nat)"/>
    <property type="match status" value="1"/>
</dbReference>
<dbReference type="GO" id="GO:0019491">
    <property type="term" value="P:ectoine biosynthetic process"/>
    <property type="evidence" value="ECO:0007669"/>
    <property type="project" value="UniProtKB-UniPathway"/>
</dbReference>
<proteinExistence type="inferred from homology"/>
<name>A0A553ZUU3_9BACI</name>
<evidence type="ECO:0000256" key="7">
    <source>
        <dbReference type="ARBA" id="ARBA00023315"/>
    </source>
</evidence>
<dbReference type="PROSITE" id="PS51186">
    <property type="entry name" value="GNAT"/>
    <property type="match status" value="1"/>
</dbReference>
<dbReference type="Proteomes" id="UP000318521">
    <property type="component" value="Unassembled WGS sequence"/>
</dbReference>
<comment type="function">
    <text evidence="1 9">Catalyzes the acetylation of L-2,4-diaminobutyrate (DABA) to gamma-N-acetyl-alpha,gamma-diaminobutyric acid (ADABA) with acetyl coenzyme A.</text>
</comment>
<keyword evidence="7 9" id="KW-0012">Acyltransferase</keyword>
<dbReference type="InterPro" id="IPR012772">
    <property type="entry name" value="Ectoine_EctA"/>
</dbReference>
<dbReference type="AlphaFoldDB" id="A0A553ZUU3"/>
<dbReference type="PANTHER" id="PTHR43072">
    <property type="entry name" value="N-ACETYLTRANSFERASE"/>
    <property type="match status" value="1"/>
</dbReference>
<dbReference type="CDD" id="cd04301">
    <property type="entry name" value="NAT_SF"/>
    <property type="match status" value="1"/>
</dbReference>
<keyword evidence="12" id="KW-1185">Reference proteome</keyword>
<dbReference type="Gene3D" id="3.40.630.30">
    <property type="match status" value="1"/>
</dbReference>
<dbReference type="OrthoDB" id="2436196at2"/>
<evidence type="ECO:0000259" key="10">
    <source>
        <dbReference type="PROSITE" id="PS51186"/>
    </source>
</evidence>
<evidence type="ECO:0000256" key="2">
    <source>
        <dbReference type="ARBA" id="ARBA00004978"/>
    </source>
</evidence>
<dbReference type="NCBIfam" id="TIGR02406">
    <property type="entry name" value="ectoine_EctA"/>
    <property type="match status" value="1"/>
</dbReference>
<evidence type="ECO:0000256" key="1">
    <source>
        <dbReference type="ARBA" id="ARBA00003741"/>
    </source>
</evidence>
<dbReference type="UniPathway" id="UPA00067">
    <property type="reaction ID" value="UER00122"/>
</dbReference>
<gene>
    <name evidence="9 11" type="primary">ectA</name>
    <name evidence="11" type="ORF">FN960_17200</name>
</gene>
<evidence type="ECO:0000313" key="11">
    <source>
        <dbReference type="EMBL" id="TSB45202.1"/>
    </source>
</evidence>
<evidence type="ECO:0000256" key="4">
    <source>
        <dbReference type="ARBA" id="ARBA00012355"/>
    </source>
</evidence>
<evidence type="ECO:0000256" key="5">
    <source>
        <dbReference type="ARBA" id="ARBA00017935"/>
    </source>
</evidence>
<dbReference type="EMBL" id="VLXZ01000013">
    <property type="protein sequence ID" value="TSB45202.1"/>
    <property type="molecule type" value="Genomic_DNA"/>
</dbReference>
<evidence type="ECO:0000256" key="6">
    <source>
        <dbReference type="ARBA" id="ARBA00022679"/>
    </source>
</evidence>
<comment type="caution">
    <text evidence="11">The sequence shown here is derived from an EMBL/GenBank/DDBJ whole genome shotgun (WGS) entry which is preliminary data.</text>
</comment>
<sequence>MSKQTATIIPVTFEKPTKEDSSAMWNLVNESTLDQNSPYKYMMMADFFTETCIVAKQDEELVGFVTAFIQPERPDTLFIWQVGVDASQRGKGLASKMISELIKWNATEVHYLEATVTPSNEASRALFKKLGNKLNAECEITDHFSASLFPDSSHEKEQLFRIGPFKL</sequence>